<dbReference type="GO" id="GO:0005829">
    <property type="term" value="C:cytosol"/>
    <property type="evidence" value="ECO:0007669"/>
    <property type="project" value="TreeGrafter"/>
</dbReference>
<organism evidence="6 7">
    <name type="scientific">Fundicoccus ignavus</name>
    <dbReference type="NCBI Taxonomy" id="2664442"/>
    <lineage>
        <taxon>Bacteria</taxon>
        <taxon>Bacillati</taxon>
        <taxon>Bacillota</taxon>
        <taxon>Bacilli</taxon>
        <taxon>Lactobacillales</taxon>
        <taxon>Aerococcaceae</taxon>
        <taxon>Fundicoccus</taxon>
    </lineage>
</organism>
<dbReference type="RefSeq" id="WP_153861623.1">
    <property type="nucleotide sequence ID" value="NZ_WJQR01000003.1"/>
</dbReference>
<dbReference type="InterPro" id="IPR005119">
    <property type="entry name" value="LysR_subst-bd"/>
</dbReference>
<dbReference type="Pfam" id="PF03466">
    <property type="entry name" value="LysR_substrate"/>
    <property type="match status" value="1"/>
</dbReference>
<dbReference type="Pfam" id="PF00126">
    <property type="entry name" value="HTH_1"/>
    <property type="match status" value="1"/>
</dbReference>
<dbReference type="EMBL" id="WJQR01000003">
    <property type="protein sequence ID" value="MRI81209.1"/>
    <property type="molecule type" value="Genomic_DNA"/>
</dbReference>
<keyword evidence="4" id="KW-0804">Transcription</keyword>
<evidence type="ECO:0000256" key="4">
    <source>
        <dbReference type="ARBA" id="ARBA00023163"/>
    </source>
</evidence>
<reference evidence="6 7" key="1">
    <citation type="submission" date="2019-11" db="EMBL/GenBank/DDBJ databases">
        <title>Characterisation of Fundicoccus ignavus gen. nov. sp. nov., a novel genus of the family Aerococcaceae isolated from bulk tank milk.</title>
        <authorList>
            <person name="Siebert A."/>
            <person name="Huptas C."/>
            <person name="Wenning M."/>
            <person name="Scherer S."/>
            <person name="Doll E.V."/>
        </authorList>
    </citation>
    <scope>NUCLEOTIDE SEQUENCE [LARGE SCALE GENOMIC DNA]</scope>
    <source>
        <strain evidence="6 7">DSM 109653</strain>
    </source>
</reference>
<keyword evidence="3" id="KW-0238">DNA-binding</keyword>
<accession>A0A844BUE7</accession>
<dbReference type="GO" id="GO:0003700">
    <property type="term" value="F:DNA-binding transcription factor activity"/>
    <property type="evidence" value="ECO:0007669"/>
    <property type="project" value="InterPro"/>
</dbReference>
<dbReference type="SUPFAM" id="SSF53850">
    <property type="entry name" value="Periplasmic binding protein-like II"/>
    <property type="match status" value="1"/>
</dbReference>
<evidence type="ECO:0000313" key="6">
    <source>
        <dbReference type="EMBL" id="MRI81209.1"/>
    </source>
</evidence>
<protein>
    <submittedName>
        <fullName evidence="6">LysR family transcriptional regulator</fullName>
    </submittedName>
</protein>
<evidence type="ECO:0000313" key="7">
    <source>
        <dbReference type="Proteomes" id="UP000469870"/>
    </source>
</evidence>
<dbReference type="InterPro" id="IPR050950">
    <property type="entry name" value="HTH-type_LysR_regulators"/>
</dbReference>
<dbReference type="GO" id="GO:0003677">
    <property type="term" value="F:DNA binding"/>
    <property type="evidence" value="ECO:0007669"/>
    <property type="project" value="UniProtKB-KW"/>
</dbReference>
<dbReference type="SUPFAM" id="SSF46785">
    <property type="entry name" value="Winged helix' DNA-binding domain"/>
    <property type="match status" value="1"/>
</dbReference>
<dbReference type="InterPro" id="IPR000847">
    <property type="entry name" value="LysR_HTH_N"/>
</dbReference>
<proteinExistence type="inferred from homology"/>
<gene>
    <name evidence="6" type="ORF">GIY11_04180</name>
</gene>
<comment type="caution">
    <text evidence="6">The sequence shown here is derived from an EMBL/GenBank/DDBJ whole genome shotgun (WGS) entry which is preliminary data.</text>
</comment>
<sequence length="311" mass="35981">MSLLNRLDMFQAILDEGNMTAAAEKLYVSQPYLSKLLKQTEDEVGTPLFERLPREMRITMAGERYYVYLKRLESLEMDMSADIEMIAQHKKGKIKLGINPALGTALLPKILPEFMEQYPDIDIELYEQNALDVELALENNIIDIALGMMPIQNKALAYEYIYEDEMYILISKQNPLYDPNIKEIKPFPFKLSVLDRMPLVVLPPNYGLGRIVEDFYQKNRLRQNVILTTNTVYTAIGLVRKGIGSTFIPVTGMSWVNFSDCNVYSFDNDVLKSNYVIYYRKDRFVSPYMRAFIDIATKNLTEESKSFFIKT</sequence>
<dbReference type="Gene3D" id="3.40.190.290">
    <property type="match status" value="1"/>
</dbReference>
<keyword evidence="2" id="KW-0805">Transcription regulation</keyword>
<dbReference type="Proteomes" id="UP000469870">
    <property type="component" value="Unassembled WGS sequence"/>
</dbReference>
<dbReference type="CDD" id="cd05466">
    <property type="entry name" value="PBP2_LTTR_substrate"/>
    <property type="match status" value="1"/>
</dbReference>
<dbReference type="InterPro" id="IPR036388">
    <property type="entry name" value="WH-like_DNA-bd_sf"/>
</dbReference>
<evidence type="ECO:0000259" key="5">
    <source>
        <dbReference type="PROSITE" id="PS50931"/>
    </source>
</evidence>
<dbReference type="PROSITE" id="PS50931">
    <property type="entry name" value="HTH_LYSR"/>
    <property type="match status" value="1"/>
</dbReference>
<dbReference type="Gene3D" id="1.10.10.10">
    <property type="entry name" value="Winged helix-like DNA-binding domain superfamily/Winged helix DNA-binding domain"/>
    <property type="match status" value="1"/>
</dbReference>
<dbReference type="InterPro" id="IPR036390">
    <property type="entry name" value="WH_DNA-bd_sf"/>
</dbReference>
<dbReference type="AlphaFoldDB" id="A0A844BUE7"/>
<dbReference type="PANTHER" id="PTHR30419">
    <property type="entry name" value="HTH-TYPE TRANSCRIPTIONAL REGULATOR YBHD"/>
    <property type="match status" value="1"/>
</dbReference>
<feature type="domain" description="HTH lysR-type" evidence="5">
    <location>
        <begin position="1"/>
        <end position="59"/>
    </location>
</feature>
<evidence type="ECO:0000256" key="1">
    <source>
        <dbReference type="ARBA" id="ARBA00009437"/>
    </source>
</evidence>
<evidence type="ECO:0000256" key="3">
    <source>
        <dbReference type="ARBA" id="ARBA00023125"/>
    </source>
</evidence>
<comment type="similarity">
    <text evidence="1">Belongs to the LysR transcriptional regulatory family.</text>
</comment>
<name>A0A844BUE7_9LACT</name>
<dbReference type="PRINTS" id="PR00039">
    <property type="entry name" value="HTHLYSR"/>
</dbReference>
<evidence type="ECO:0000256" key="2">
    <source>
        <dbReference type="ARBA" id="ARBA00023015"/>
    </source>
</evidence>